<dbReference type="GO" id="GO:0003723">
    <property type="term" value="F:RNA binding"/>
    <property type="evidence" value="ECO:0007669"/>
    <property type="project" value="TreeGrafter"/>
</dbReference>
<dbReference type="EMBL" id="GDHC01004809">
    <property type="protein sequence ID" value="JAQ13820.1"/>
    <property type="molecule type" value="Transcribed_RNA"/>
</dbReference>
<dbReference type="PANTHER" id="PTHR11203">
    <property type="entry name" value="CLEAVAGE AND POLYADENYLATION SPECIFICITY FACTOR FAMILY MEMBER"/>
    <property type="match status" value="1"/>
</dbReference>
<keyword evidence="2" id="KW-0507">mRNA processing</keyword>
<dbReference type="Pfam" id="PF07521">
    <property type="entry name" value="RMMBL"/>
    <property type="match status" value="1"/>
</dbReference>
<dbReference type="InterPro" id="IPR011108">
    <property type="entry name" value="RMMBL"/>
</dbReference>
<dbReference type="AlphaFoldDB" id="A0A146M5H4"/>
<gene>
    <name evidence="5" type="primary">CPSF3_0</name>
    <name evidence="5" type="ORF">g.77531</name>
</gene>
<evidence type="ECO:0000256" key="2">
    <source>
        <dbReference type="ARBA" id="ARBA00022664"/>
    </source>
</evidence>
<dbReference type="InterPro" id="IPR050698">
    <property type="entry name" value="MBL"/>
</dbReference>
<dbReference type="GO" id="GO:0005847">
    <property type="term" value="C:mRNA cleavage and polyadenylation specificity factor complex"/>
    <property type="evidence" value="ECO:0007669"/>
    <property type="project" value="TreeGrafter"/>
</dbReference>
<evidence type="ECO:0000256" key="1">
    <source>
        <dbReference type="ARBA" id="ARBA00004123"/>
    </source>
</evidence>
<dbReference type="Pfam" id="PF11718">
    <property type="entry name" value="CPSF73-100_C"/>
    <property type="match status" value="1"/>
</dbReference>
<keyword evidence="3" id="KW-0539">Nucleus</keyword>
<accession>A0A146M5H4</accession>
<dbReference type="InterPro" id="IPR036866">
    <property type="entry name" value="RibonucZ/Hydroxyglut_hydro"/>
</dbReference>
<reference evidence="5" key="1">
    <citation type="journal article" date="2016" name="Gigascience">
        <title>De novo construction of an expanded transcriptome assembly for the western tarnished plant bug, Lygus hesperus.</title>
        <authorList>
            <person name="Tassone E.E."/>
            <person name="Geib S.M."/>
            <person name="Hall B."/>
            <person name="Fabrick J.A."/>
            <person name="Brent C.S."/>
            <person name="Hull J.J."/>
        </authorList>
    </citation>
    <scope>NUCLEOTIDE SEQUENCE</scope>
</reference>
<comment type="subcellular location">
    <subcellularLocation>
        <location evidence="1">Nucleus</location>
    </subcellularLocation>
</comment>
<dbReference type="SUPFAM" id="SSF56281">
    <property type="entry name" value="Metallo-hydrolase/oxidoreductase"/>
    <property type="match status" value="1"/>
</dbReference>
<dbReference type="SMART" id="SM01098">
    <property type="entry name" value="CPSF73-100_C"/>
    <property type="match status" value="1"/>
</dbReference>
<feature type="domain" description="Pre-mRNA 3'-end-processing endonuclease polyadenylation factor C-term" evidence="4">
    <location>
        <begin position="96"/>
        <end position="294"/>
    </location>
</feature>
<dbReference type="InterPro" id="IPR021718">
    <property type="entry name" value="CPSF73-100_C"/>
</dbReference>
<dbReference type="GO" id="GO:0004521">
    <property type="term" value="F:RNA endonuclease activity"/>
    <property type="evidence" value="ECO:0007669"/>
    <property type="project" value="TreeGrafter"/>
</dbReference>
<evidence type="ECO:0000259" key="4">
    <source>
        <dbReference type="SMART" id="SM01098"/>
    </source>
</evidence>
<evidence type="ECO:0000256" key="3">
    <source>
        <dbReference type="ARBA" id="ARBA00023242"/>
    </source>
</evidence>
<proteinExistence type="predicted"/>
<organism evidence="5">
    <name type="scientific">Lygus hesperus</name>
    <name type="common">Western plant bug</name>
    <dbReference type="NCBI Taxonomy" id="30085"/>
    <lineage>
        <taxon>Eukaryota</taxon>
        <taxon>Metazoa</taxon>
        <taxon>Ecdysozoa</taxon>
        <taxon>Arthropoda</taxon>
        <taxon>Hexapoda</taxon>
        <taxon>Insecta</taxon>
        <taxon>Pterygota</taxon>
        <taxon>Neoptera</taxon>
        <taxon>Paraneoptera</taxon>
        <taxon>Hemiptera</taxon>
        <taxon>Heteroptera</taxon>
        <taxon>Panheteroptera</taxon>
        <taxon>Cimicomorpha</taxon>
        <taxon>Miridae</taxon>
        <taxon>Mirini</taxon>
        <taxon>Lygus</taxon>
    </lineage>
</organism>
<evidence type="ECO:0000313" key="5">
    <source>
        <dbReference type="EMBL" id="JAQ13820.1"/>
    </source>
</evidence>
<sequence length="310" mass="34917">MSFSIPVAYISFSAHTDYQQTSEFIRQLKPPHIVLVHGEQNEMSRLKSALQREYEGDPENKILIYNPRNTESVELYFRGEKVAKVMGSLAMKEPKPGDNLSGILVKRDFNYHLLAPSDLSKYTTLTTSSVVQQQHIPFNGSLPILRAMLAHIASPLITLDMKKLKAFNAVEITLNKKSVMLQWTASPVNDMFADAILTTILESENVNPNVQPPNITMKMDRMHFKECVIEMLQDMFGEECVPKIFKGDKLHVMVDNKKANIDLLSLEVVCKDDPALQLVVQTSIKKLHEALTPSSTSLVKDIAKDLSMET</sequence>
<protein>
    <submittedName>
        <fullName evidence="5">Cleavage and polyadenylation specificity factor subunit 3</fullName>
    </submittedName>
</protein>
<dbReference type="GO" id="GO:0004534">
    <property type="term" value="F:5'-3' RNA exonuclease activity"/>
    <property type="evidence" value="ECO:0007669"/>
    <property type="project" value="TreeGrafter"/>
</dbReference>
<dbReference type="GO" id="GO:0006398">
    <property type="term" value="P:mRNA 3'-end processing by stem-loop binding and cleavage"/>
    <property type="evidence" value="ECO:0007669"/>
    <property type="project" value="TreeGrafter"/>
</dbReference>
<name>A0A146M5H4_LYGHE</name>
<dbReference type="Gene3D" id="3.60.15.10">
    <property type="entry name" value="Ribonuclease Z/Hydroxyacylglutathione hydrolase-like"/>
    <property type="match status" value="1"/>
</dbReference>
<dbReference type="PANTHER" id="PTHR11203:SF11">
    <property type="entry name" value="CLEAVAGE AND POLYADENYLATION SPECIFICITY FACTOR SUBUNIT 3"/>
    <property type="match status" value="1"/>
</dbReference>